<evidence type="ECO:0000256" key="2">
    <source>
        <dbReference type="ARBA" id="ARBA00023125"/>
    </source>
</evidence>
<feature type="domain" description="Core-binding (CB)" evidence="6">
    <location>
        <begin position="34"/>
        <end position="125"/>
    </location>
</feature>
<evidence type="ECO:0000259" key="6">
    <source>
        <dbReference type="PROSITE" id="PS51900"/>
    </source>
</evidence>
<keyword evidence="2 4" id="KW-0238">DNA-binding</keyword>
<dbReference type="SUPFAM" id="SSF56349">
    <property type="entry name" value="DNA breaking-rejoining enzymes"/>
    <property type="match status" value="1"/>
</dbReference>
<dbReference type="GO" id="GO:0006310">
    <property type="term" value="P:DNA recombination"/>
    <property type="evidence" value="ECO:0007669"/>
    <property type="project" value="UniProtKB-KW"/>
</dbReference>
<dbReference type="InterPro" id="IPR002104">
    <property type="entry name" value="Integrase_catalytic"/>
</dbReference>
<dbReference type="InterPro" id="IPR044068">
    <property type="entry name" value="CB"/>
</dbReference>
<dbReference type="Gene3D" id="1.10.443.10">
    <property type="entry name" value="Intergrase catalytic core"/>
    <property type="match status" value="1"/>
</dbReference>
<dbReference type="InterPro" id="IPR011010">
    <property type="entry name" value="DNA_brk_join_enz"/>
</dbReference>
<feature type="domain" description="Tyr recombinase" evidence="5">
    <location>
        <begin position="152"/>
        <end position="363"/>
    </location>
</feature>
<comment type="caution">
    <text evidence="7">The sequence shown here is derived from an EMBL/GenBank/DDBJ whole genome shotgun (WGS) entry which is preliminary data.</text>
</comment>
<proteinExistence type="predicted"/>
<evidence type="ECO:0000313" key="8">
    <source>
        <dbReference type="Proteomes" id="UP001139516"/>
    </source>
</evidence>
<dbReference type="InterPro" id="IPR010998">
    <property type="entry name" value="Integrase_recombinase_N"/>
</dbReference>
<dbReference type="EMBL" id="JALPRX010000172">
    <property type="protein sequence ID" value="MCK8788052.1"/>
    <property type="molecule type" value="Genomic_DNA"/>
</dbReference>
<dbReference type="InterPro" id="IPR052925">
    <property type="entry name" value="Phage_Integrase-like_Recomb"/>
</dbReference>
<dbReference type="PROSITE" id="PS51900">
    <property type="entry name" value="CB"/>
    <property type="match status" value="1"/>
</dbReference>
<name>A0A9X2BWV6_9PROT</name>
<evidence type="ECO:0000259" key="5">
    <source>
        <dbReference type="PROSITE" id="PS51898"/>
    </source>
</evidence>
<evidence type="ECO:0000256" key="1">
    <source>
        <dbReference type="ARBA" id="ARBA00022908"/>
    </source>
</evidence>
<protein>
    <submittedName>
        <fullName evidence="7">Tyrosine-type recombinase/integrase</fullName>
    </submittedName>
</protein>
<dbReference type="PANTHER" id="PTHR34605">
    <property type="entry name" value="PHAGE_INTEGRASE DOMAIN-CONTAINING PROTEIN"/>
    <property type="match status" value="1"/>
</dbReference>
<evidence type="ECO:0000256" key="4">
    <source>
        <dbReference type="PROSITE-ProRule" id="PRU01248"/>
    </source>
</evidence>
<dbReference type="RefSeq" id="WP_248670094.1">
    <property type="nucleotide sequence ID" value="NZ_JALPRX010000172.1"/>
</dbReference>
<gene>
    <name evidence="7" type="ORF">M0638_27225</name>
</gene>
<dbReference type="PANTHER" id="PTHR34605:SF4">
    <property type="entry name" value="DNA ADENINE METHYLTRANSFERASE"/>
    <property type="match status" value="1"/>
</dbReference>
<dbReference type="Gene3D" id="1.10.150.130">
    <property type="match status" value="1"/>
</dbReference>
<dbReference type="Pfam" id="PF00589">
    <property type="entry name" value="Phage_integrase"/>
    <property type="match status" value="1"/>
</dbReference>
<keyword evidence="1" id="KW-0229">DNA integration</keyword>
<sequence length="379" mass="39703">MTDPDPLALLAASAGDTAPGTVTLHTSLLGDLVVPGTPAQAAELQALAARAAVYATRARGDGTRRAYRSAWAAYEAWCRSLGRAPLAGDPDTLALYAVHAADRGLAVASLRVHLAAIQAAHRLAGVALDLRDARLAMVLEGITRAKGTRPRKRAAAAGPDALRLMLATRPAADTPLGARDRALLLLGFGAALRRSELVGLAMGDVTVVPGRGLRVVIRRSKTDQRGAGQEVAVWANPQEPAFCPAAALQAWLRFRWAAGDLVGAASDAERPLFVGMSKAGRLSAQGLSDKAVWRLVKQAAADAGLPEPERYSGHSLRAGLATAAGDAGADLAQVMRQTRHRSAEVALGYLRPADLWRNNVTARLFSAGSPRNGEESWIG</sequence>
<evidence type="ECO:0000256" key="3">
    <source>
        <dbReference type="ARBA" id="ARBA00023172"/>
    </source>
</evidence>
<accession>A0A9X2BWV6</accession>
<evidence type="ECO:0000313" key="7">
    <source>
        <dbReference type="EMBL" id="MCK8788052.1"/>
    </source>
</evidence>
<reference evidence="7" key="1">
    <citation type="submission" date="2022-04" db="EMBL/GenBank/DDBJ databases">
        <title>Roseomonas acroporae sp. nov., isolated from coral Acropora digitifera.</title>
        <authorList>
            <person name="Sun H."/>
        </authorList>
    </citation>
    <scope>NUCLEOTIDE SEQUENCE</scope>
    <source>
        <strain evidence="7">NAR14</strain>
    </source>
</reference>
<dbReference type="GO" id="GO:0015074">
    <property type="term" value="P:DNA integration"/>
    <property type="evidence" value="ECO:0007669"/>
    <property type="project" value="UniProtKB-KW"/>
</dbReference>
<dbReference type="Proteomes" id="UP001139516">
    <property type="component" value="Unassembled WGS sequence"/>
</dbReference>
<dbReference type="AlphaFoldDB" id="A0A9X2BWV6"/>
<dbReference type="PROSITE" id="PS51898">
    <property type="entry name" value="TYR_RECOMBINASE"/>
    <property type="match status" value="1"/>
</dbReference>
<dbReference type="SUPFAM" id="SSF47823">
    <property type="entry name" value="lambda integrase-like, N-terminal domain"/>
    <property type="match status" value="1"/>
</dbReference>
<dbReference type="GO" id="GO:0003677">
    <property type="term" value="F:DNA binding"/>
    <property type="evidence" value="ECO:0007669"/>
    <property type="project" value="UniProtKB-UniRule"/>
</dbReference>
<keyword evidence="8" id="KW-1185">Reference proteome</keyword>
<dbReference type="InterPro" id="IPR013762">
    <property type="entry name" value="Integrase-like_cat_sf"/>
</dbReference>
<organism evidence="7 8">
    <name type="scientific">Roseomonas acroporae</name>
    <dbReference type="NCBI Taxonomy" id="2937791"/>
    <lineage>
        <taxon>Bacteria</taxon>
        <taxon>Pseudomonadati</taxon>
        <taxon>Pseudomonadota</taxon>
        <taxon>Alphaproteobacteria</taxon>
        <taxon>Acetobacterales</taxon>
        <taxon>Roseomonadaceae</taxon>
        <taxon>Roseomonas</taxon>
    </lineage>
</organism>
<keyword evidence="3" id="KW-0233">DNA recombination</keyword>